<keyword evidence="4 10" id="KW-0732">Signal</keyword>
<comment type="caution">
    <text evidence="12">The sequence shown here is derived from an EMBL/GenBank/DDBJ whole genome shotgun (WGS) entry which is preliminary data.</text>
</comment>
<sequence>MKTIWAAFSAFLLLSAPAVAQETVPASQAQIDLTFAPLVKAAAPAVVNIYTRTVIKQRATSPFFDDPFFRQFFGDQFKSGQPKERVQGALGSGVIVRTDGLIVTNNHVINGADQIRVVLNDKREFEAKVVAAEERLDLALLKVDTKGQALPVLSLRDSDDLEVGDLVLAIGNPFGVGQTVTSGIVSGVARTNTGIGDFGYFIQTDAAINPGNSGGALISMDGKLVGIPTAIFSKTGGSVGIGFAIPSNMVAAVVKAEGNGGKLVRPWIGAAGETVTNDIAQSLGLPTPGGVVVQQLYAKGPAEQAGIKPGDIITGVNGREVEDPEGLRFRLATLPVGEKATLNLIRKGSVVDLPVDLIAPPEKPTNETLLEGRQPLSGALIIDLSPATADELNISAWDGVAIAKMKRGSISDRVGFEAGDIIVKINDKDIKSAAELADLMSSLPAPWTITVNRGGKVKTFDLD</sequence>
<dbReference type="Gene3D" id="2.40.10.120">
    <property type="match status" value="1"/>
</dbReference>
<accession>A0ABU5E4A3</accession>
<dbReference type="PANTHER" id="PTHR22939">
    <property type="entry name" value="SERINE PROTEASE FAMILY S1C HTRA-RELATED"/>
    <property type="match status" value="1"/>
</dbReference>
<keyword evidence="6" id="KW-0574">Periplasm</keyword>
<dbReference type="InterPro" id="IPR011782">
    <property type="entry name" value="Pept_S1C_Do"/>
</dbReference>
<feature type="coiled-coil region" evidence="9">
    <location>
        <begin position="115"/>
        <end position="142"/>
    </location>
</feature>
<dbReference type="InterPro" id="IPR001940">
    <property type="entry name" value="Peptidase_S1C"/>
</dbReference>
<evidence type="ECO:0000256" key="5">
    <source>
        <dbReference type="ARBA" id="ARBA00022737"/>
    </source>
</evidence>
<evidence type="ECO:0000313" key="13">
    <source>
        <dbReference type="Proteomes" id="UP001271769"/>
    </source>
</evidence>
<evidence type="ECO:0000259" key="11">
    <source>
        <dbReference type="PROSITE" id="PS50106"/>
    </source>
</evidence>
<keyword evidence="5" id="KW-0677">Repeat</keyword>
<dbReference type="Pfam" id="PF13365">
    <property type="entry name" value="Trypsin_2"/>
    <property type="match status" value="1"/>
</dbReference>
<comment type="similarity">
    <text evidence="2">Belongs to the peptidase S1C family.</text>
</comment>
<evidence type="ECO:0000256" key="8">
    <source>
        <dbReference type="ARBA" id="ARBA00022825"/>
    </source>
</evidence>
<dbReference type="PANTHER" id="PTHR22939:SF129">
    <property type="entry name" value="SERINE PROTEASE HTRA2, MITOCHONDRIAL"/>
    <property type="match status" value="1"/>
</dbReference>
<evidence type="ECO:0000256" key="10">
    <source>
        <dbReference type="SAM" id="SignalP"/>
    </source>
</evidence>
<dbReference type="NCBIfam" id="TIGR02037">
    <property type="entry name" value="degP_htrA_DO"/>
    <property type="match status" value="1"/>
</dbReference>
<evidence type="ECO:0000256" key="7">
    <source>
        <dbReference type="ARBA" id="ARBA00022801"/>
    </source>
</evidence>
<comment type="subcellular location">
    <subcellularLocation>
        <location evidence="1">Periplasm</location>
    </subcellularLocation>
</comment>
<dbReference type="InterPro" id="IPR036034">
    <property type="entry name" value="PDZ_sf"/>
</dbReference>
<name>A0ABU5E4A3_9PROT</name>
<feature type="signal peptide" evidence="10">
    <location>
        <begin position="1"/>
        <end position="20"/>
    </location>
</feature>
<dbReference type="InterPro" id="IPR001478">
    <property type="entry name" value="PDZ"/>
</dbReference>
<evidence type="ECO:0000256" key="4">
    <source>
        <dbReference type="ARBA" id="ARBA00022729"/>
    </source>
</evidence>
<evidence type="ECO:0000256" key="9">
    <source>
        <dbReference type="SAM" id="Coils"/>
    </source>
</evidence>
<dbReference type="Proteomes" id="UP001271769">
    <property type="component" value="Unassembled WGS sequence"/>
</dbReference>
<keyword evidence="7" id="KW-0378">Hydrolase</keyword>
<dbReference type="PROSITE" id="PS50106">
    <property type="entry name" value="PDZ"/>
    <property type="match status" value="2"/>
</dbReference>
<evidence type="ECO:0000256" key="1">
    <source>
        <dbReference type="ARBA" id="ARBA00004418"/>
    </source>
</evidence>
<dbReference type="Pfam" id="PF13180">
    <property type="entry name" value="PDZ_2"/>
    <property type="match status" value="1"/>
</dbReference>
<dbReference type="InterPro" id="IPR009003">
    <property type="entry name" value="Peptidase_S1_PA"/>
</dbReference>
<keyword evidence="13" id="KW-1185">Reference proteome</keyword>
<evidence type="ECO:0000313" key="12">
    <source>
        <dbReference type="EMBL" id="MDY0874439.1"/>
    </source>
</evidence>
<dbReference type="SMART" id="SM00228">
    <property type="entry name" value="PDZ"/>
    <property type="match status" value="2"/>
</dbReference>
<dbReference type="SUPFAM" id="SSF50156">
    <property type="entry name" value="PDZ domain-like"/>
    <property type="match status" value="2"/>
</dbReference>
<evidence type="ECO:0000256" key="6">
    <source>
        <dbReference type="ARBA" id="ARBA00022764"/>
    </source>
</evidence>
<gene>
    <name evidence="12" type="ORF">SMD31_21040</name>
</gene>
<dbReference type="InterPro" id="IPR041489">
    <property type="entry name" value="PDZ_6"/>
</dbReference>
<dbReference type="EMBL" id="JAXCLX010000005">
    <property type="protein sequence ID" value="MDY0874439.1"/>
    <property type="molecule type" value="Genomic_DNA"/>
</dbReference>
<protein>
    <submittedName>
        <fullName evidence="12">DegQ family serine endoprotease</fullName>
    </submittedName>
</protein>
<dbReference type="RefSeq" id="WP_320502909.1">
    <property type="nucleotide sequence ID" value="NZ_JAXCLX010000005.1"/>
</dbReference>
<keyword evidence="3" id="KW-0645">Protease</keyword>
<dbReference type="Gene3D" id="2.30.42.10">
    <property type="match status" value="2"/>
</dbReference>
<dbReference type="SUPFAM" id="SSF50494">
    <property type="entry name" value="Trypsin-like serine proteases"/>
    <property type="match status" value="1"/>
</dbReference>
<feature type="domain" description="PDZ" evidence="11">
    <location>
        <begin position="381"/>
        <end position="455"/>
    </location>
</feature>
<dbReference type="PRINTS" id="PR00834">
    <property type="entry name" value="PROTEASES2C"/>
</dbReference>
<keyword evidence="8" id="KW-0720">Serine protease</keyword>
<evidence type="ECO:0000256" key="2">
    <source>
        <dbReference type="ARBA" id="ARBA00010541"/>
    </source>
</evidence>
<reference evidence="12 13" key="1">
    <citation type="journal article" date="2013" name="Antonie Van Leeuwenhoek">
        <title>Dongia rigui sp. nov., isolated from freshwater of a large wetland in Korea.</title>
        <authorList>
            <person name="Baik K.S."/>
            <person name="Hwang Y.M."/>
            <person name="Choi J.S."/>
            <person name="Kwon J."/>
            <person name="Seong C.N."/>
        </authorList>
    </citation>
    <scope>NUCLEOTIDE SEQUENCE [LARGE SCALE GENOMIC DNA]</scope>
    <source>
        <strain evidence="12 13">04SU4-P</strain>
    </source>
</reference>
<proteinExistence type="inferred from homology"/>
<feature type="chain" id="PRO_5045292894" evidence="10">
    <location>
        <begin position="21"/>
        <end position="463"/>
    </location>
</feature>
<keyword evidence="9" id="KW-0175">Coiled coil</keyword>
<dbReference type="Pfam" id="PF17820">
    <property type="entry name" value="PDZ_6"/>
    <property type="match status" value="1"/>
</dbReference>
<evidence type="ECO:0000256" key="3">
    <source>
        <dbReference type="ARBA" id="ARBA00022670"/>
    </source>
</evidence>
<organism evidence="12 13">
    <name type="scientific">Dongia rigui</name>
    <dbReference type="NCBI Taxonomy" id="940149"/>
    <lineage>
        <taxon>Bacteria</taxon>
        <taxon>Pseudomonadati</taxon>
        <taxon>Pseudomonadota</taxon>
        <taxon>Alphaproteobacteria</taxon>
        <taxon>Rhodospirillales</taxon>
        <taxon>Dongiaceae</taxon>
        <taxon>Dongia</taxon>
    </lineage>
</organism>
<feature type="domain" description="PDZ" evidence="11">
    <location>
        <begin position="283"/>
        <end position="348"/>
    </location>
</feature>